<dbReference type="EnsemblMetazoa" id="PPA05867.1">
    <property type="protein sequence ID" value="PPA05867.1"/>
    <property type="gene ID" value="WBGene00095421"/>
</dbReference>
<evidence type="ECO:0000256" key="3">
    <source>
        <dbReference type="ARBA" id="ARBA00022692"/>
    </source>
</evidence>
<dbReference type="SUPFAM" id="SSF81321">
    <property type="entry name" value="Family A G protein-coupled receptor-like"/>
    <property type="match status" value="1"/>
</dbReference>
<organism evidence="6 7">
    <name type="scientific">Pristionchus pacificus</name>
    <name type="common">Parasitic nematode worm</name>
    <dbReference type="NCBI Taxonomy" id="54126"/>
    <lineage>
        <taxon>Eukaryota</taxon>
        <taxon>Metazoa</taxon>
        <taxon>Ecdysozoa</taxon>
        <taxon>Nematoda</taxon>
        <taxon>Chromadorea</taxon>
        <taxon>Rhabditida</taxon>
        <taxon>Rhabditina</taxon>
        <taxon>Diplogasteromorpha</taxon>
        <taxon>Diplogasteroidea</taxon>
        <taxon>Neodiplogasteridae</taxon>
        <taxon>Pristionchus</taxon>
    </lineage>
</organism>
<comment type="similarity">
    <text evidence="2">Belongs to the nematode receptor-like protein srd family.</text>
</comment>
<dbReference type="InterPro" id="IPR050920">
    <property type="entry name" value="Nematode_rcpt-like_delta"/>
</dbReference>
<sequence>MNFLYSHVCLCLIPSHLLYDISFRGSIQLREISVAMSTSALYKPAMPWPWPFSTSDNIFIWYHSAVGVIGVGLNSFALASIYHSPPLGLRNSKLILIVMTIVNLLESIASSLMMVRLIPSYPSAVYIYIGPCSVFEPRVCHGIMAVQMHFAILQCSLLKLAFINRFNIMRSREMMSDNLRIACFIAGYIPAFAIMILFAYNYTNPVLLRPAIMRAIPQYDFTNYRIIGEIRTSQLNNFNNLGLLNYIFISFYPLLVLIAVVILRILIKNRLRKDKPSLNKTMLSMLTYLIVHPLAMVIGNIFYFIAMIFDVHVPLLEYMTIGLWSAVSSISPMIFIVHLPSFKKFFRRTVRSMTRLAMSTSALYKPAMPWPWPFSTSDEIFIWYHSVVGVIGVSLNSFALLSIKVKSLVSPLVYPFPLPNVRSPLFPVCTLSISYTLSPLPKSCDSTCSTLSQTASYRPYSFRNFKLIILLMTIVNLLESCASALMMVRLIPSYPSAVYIYIGPCSVFEPRVCHGSKLAFFHWVKRWGKCSCTFKKINFSDNVQRWESSSQLNFRHFLTKVLAVQMHFAILQCSLLLFGFINRFNVIRSRELMSCDRGIPRFVAGYIPAFAIMILFAYNYTDSVQLREDILRAIPQYDFTNYRIIGQFNNFESLGLLNYIFISFFPLIVLVAAIEFRIMTQNRLDHAPGSISSHKNMLNLLTYQLVHPLAMVIGNIFYFIAMIFDVHVPLLEYMTIGLWSSVATISPIIFLIYLVSFRTTIFGRFYKWLWKSLTQRRISLIERVSNYRSTNQQSTTF</sequence>
<evidence type="ECO:0000256" key="5">
    <source>
        <dbReference type="ARBA" id="ARBA00023136"/>
    </source>
</evidence>
<dbReference type="PANTHER" id="PTHR22945">
    <property type="entry name" value="SERPENTINE RECEPTOR, CLASS D DELTA"/>
    <property type="match status" value="1"/>
</dbReference>
<evidence type="ECO:0000256" key="4">
    <source>
        <dbReference type="ARBA" id="ARBA00022989"/>
    </source>
</evidence>
<accession>A0A8R1U5D2</accession>
<dbReference type="GO" id="GO:0016020">
    <property type="term" value="C:membrane"/>
    <property type="evidence" value="ECO:0007669"/>
    <property type="project" value="UniProtKB-SubCell"/>
</dbReference>
<evidence type="ECO:0000313" key="7">
    <source>
        <dbReference type="Proteomes" id="UP000005239"/>
    </source>
</evidence>
<reference evidence="7" key="1">
    <citation type="journal article" date="2008" name="Nat. Genet.">
        <title>The Pristionchus pacificus genome provides a unique perspective on nematode lifestyle and parasitism.</title>
        <authorList>
            <person name="Dieterich C."/>
            <person name="Clifton S.W."/>
            <person name="Schuster L.N."/>
            <person name="Chinwalla A."/>
            <person name="Delehaunty K."/>
            <person name="Dinkelacker I."/>
            <person name="Fulton L."/>
            <person name="Fulton R."/>
            <person name="Godfrey J."/>
            <person name="Minx P."/>
            <person name="Mitreva M."/>
            <person name="Roeseler W."/>
            <person name="Tian H."/>
            <person name="Witte H."/>
            <person name="Yang S.P."/>
            <person name="Wilson R.K."/>
            <person name="Sommer R.J."/>
        </authorList>
    </citation>
    <scope>NUCLEOTIDE SEQUENCE [LARGE SCALE GENOMIC DNA]</scope>
    <source>
        <strain evidence="7">PS312</strain>
    </source>
</reference>
<dbReference type="Proteomes" id="UP000005239">
    <property type="component" value="Unassembled WGS sequence"/>
</dbReference>
<reference evidence="6" key="2">
    <citation type="submission" date="2022-06" db="UniProtKB">
        <authorList>
            <consortium name="EnsemblMetazoa"/>
        </authorList>
    </citation>
    <scope>IDENTIFICATION</scope>
    <source>
        <strain evidence="6">PS312</strain>
    </source>
</reference>
<proteinExistence type="inferred from homology"/>
<dbReference type="InterPro" id="IPR019421">
    <property type="entry name" value="7TM_GPCR_serpentine_rcpt_Srd"/>
</dbReference>
<gene>
    <name evidence="6" type="primary">WBGene00095421</name>
</gene>
<evidence type="ECO:0000256" key="2">
    <source>
        <dbReference type="ARBA" id="ARBA00009166"/>
    </source>
</evidence>
<dbReference type="PANTHER" id="PTHR22945:SF40">
    <property type="entry name" value="SERPENTINE RECEPTOR, CLASS D (DELTA)-RELATED"/>
    <property type="match status" value="1"/>
</dbReference>
<evidence type="ECO:0000313" key="6">
    <source>
        <dbReference type="EnsemblMetazoa" id="PPA05867.1"/>
    </source>
</evidence>
<keyword evidence="5" id="KW-0472">Membrane</keyword>
<keyword evidence="4" id="KW-1133">Transmembrane helix</keyword>
<protein>
    <submittedName>
        <fullName evidence="6">G protein-coupled receptor</fullName>
    </submittedName>
</protein>
<accession>A0A2A6C4H3</accession>
<comment type="subcellular location">
    <subcellularLocation>
        <location evidence="1">Membrane</location>
        <topology evidence="1">Multi-pass membrane protein</topology>
    </subcellularLocation>
</comment>
<dbReference type="AlphaFoldDB" id="A0A2A6C4H3"/>
<keyword evidence="7" id="KW-1185">Reference proteome</keyword>
<keyword evidence="3" id="KW-0812">Transmembrane</keyword>
<dbReference type="Pfam" id="PF10317">
    <property type="entry name" value="7TM_GPCR_Srd"/>
    <property type="match status" value="3"/>
</dbReference>
<evidence type="ECO:0000256" key="1">
    <source>
        <dbReference type="ARBA" id="ARBA00004141"/>
    </source>
</evidence>
<name>A0A2A6C4H3_PRIPA</name>